<gene>
    <name evidence="1" type="ORF">JN11_04445</name>
</gene>
<evidence type="ECO:0000313" key="2">
    <source>
        <dbReference type="Proteomes" id="UP000317010"/>
    </source>
</evidence>
<dbReference type="EMBL" id="VLLI01000016">
    <property type="protein sequence ID" value="TWI95330.1"/>
    <property type="molecule type" value="Genomic_DNA"/>
</dbReference>
<accession>A0A562TRA3</accession>
<protein>
    <submittedName>
        <fullName evidence="1">Uncharacterized protein</fullName>
    </submittedName>
</protein>
<dbReference type="Proteomes" id="UP000317010">
    <property type="component" value="Unassembled WGS sequence"/>
</dbReference>
<dbReference type="AlphaFoldDB" id="A0A562TRA3"/>
<proteinExistence type="predicted"/>
<sequence>MGKKIVTSAENLALLDLIIAKKREGRIDEDYIVNVGRTFIIIIEGFTEGGFHHVQDIPVESVLDKVSNAVTKVLKDASVEQLVELRESIGTR</sequence>
<dbReference type="RefSeq" id="WP_144916134.1">
    <property type="nucleotide sequence ID" value="NZ_VLLI01000016.1"/>
</dbReference>
<comment type="caution">
    <text evidence="1">The sequence shown here is derived from an EMBL/GenBank/DDBJ whole genome shotgun (WGS) entry which is preliminary data.</text>
</comment>
<keyword evidence="2" id="KW-1185">Reference proteome</keyword>
<organism evidence="1 2">
    <name type="scientific">Mucilaginibacter frigoritolerans</name>
    <dbReference type="NCBI Taxonomy" id="652788"/>
    <lineage>
        <taxon>Bacteria</taxon>
        <taxon>Pseudomonadati</taxon>
        <taxon>Bacteroidota</taxon>
        <taxon>Sphingobacteriia</taxon>
        <taxon>Sphingobacteriales</taxon>
        <taxon>Sphingobacteriaceae</taxon>
        <taxon>Mucilaginibacter</taxon>
    </lineage>
</organism>
<evidence type="ECO:0000313" key="1">
    <source>
        <dbReference type="EMBL" id="TWI95330.1"/>
    </source>
</evidence>
<name>A0A562TRA3_9SPHI</name>
<reference evidence="1 2" key="1">
    <citation type="submission" date="2019-07" db="EMBL/GenBank/DDBJ databases">
        <title>Genomic Encyclopedia of Archaeal and Bacterial Type Strains, Phase II (KMG-II): from individual species to whole genera.</title>
        <authorList>
            <person name="Goeker M."/>
        </authorList>
    </citation>
    <scope>NUCLEOTIDE SEQUENCE [LARGE SCALE GENOMIC DNA]</scope>
    <source>
        <strain evidence="1 2">ATCC BAA-1854</strain>
    </source>
</reference>